<evidence type="ECO:0000313" key="6">
    <source>
        <dbReference type="Proteomes" id="UP001597114"/>
    </source>
</evidence>
<proteinExistence type="predicted"/>
<evidence type="ECO:0000313" key="5">
    <source>
        <dbReference type="EMBL" id="MFD1521358.1"/>
    </source>
</evidence>
<dbReference type="SMART" id="SM00331">
    <property type="entry name" value="PP2C_SIG"/>
    <property type="match status" value="1"/>
</dbReference>
<feature type="domain" description="GAF" evidence="3">
    <location>
        <begin position="35"/>
        <end position="173"/>
    </location>
</feature>
<sequence length="609" mass="65378">MTAESLDDPADNTGCEDLGDPDRLDALDGCGRSAATNPQMDGIAERVRRRLNVPTALVSLLQGEQQVFPGLAGRATPLSHSLCQHVVATAEPLVITDARNHPPAPGDLAMSDPDVVAYAGVPVIDGVGQVLGSLCAIDTRPRNWAPAELETLEDLARVCSAELRLRLALVDAQRERRRRDELDEALRRSYDRSQALLTASQAFTETTTLAQAQARLDDVLSGDLAPTYIEITLLGRDGRLHRLVGPAHSPGPENSTGLLEYGVNAPMPTATAVRESRTMHYADRAQFDADHPVQSQNLLRALDLHTVVAVPLPGGQGPRGAIVLGWDRHRALDAMDLLAATTIAGYAAHAITRAELQQHRIDVVYRLQQAMLTELPPVHGLRMAAHYRPADFRDQVGGDWYDAVALPDPAHPAHPLLAVTVGDIIGHDVDAATIMGQTRSMIRQAGWDHPSASPTQTLEAFETANAGLQLGAAGSLVLAHLRPPGPGTGTWLMTWTNAGHPPPLVVRANGTTVLLDAHDALFGLAALRQSPRHDHYTDLEPGSTLFLYTDGLIERRGQDLDTGLENLRGLLTDHHEGSVQSLVETTVDALAPDATDDVIAFAIHIPTVT</sequence>
<dbReference type="PANTHER" id="PTHR43156">
    <property type="entry name" value="STAGE II SPORULATION PROTEIN E-RELATED"/>
    <property type="match status" value="1"/>
</dbReference>
<dbReference type="EC" id="3.1.3.16" evidence="5"/>
<organism evidence="5 6">
    <name type="scientific">Pseudonocardia yunnanensis</name>
    <dbReference type="NCBI Taxonomy" id="58107"/>
    <lineage>
        <taxon>Bacteria</taxon>
        <taxon>Bacillati</taxon>
        <taxon>Actinomycetota</taxon>
        <taxon>Actinomycetes</taxon>
        <taxon>Pseudonocardiales</taxon>
        <taxon>Pseudonocardiaceae</taxon>
        <taxon>Pseudonocardia</taxon>
    </lineage>
</organism>
<keyword evidence="1 5" id="KW-0378">Hydrolase</keyword>
<dbReference type="InterPro" id="IPR052016">
    <property type="entry name" value="Bact_Sigma-Reg"/>
</dbReference>
<protein>
    <submittedName>
        <fullName evidence="5">GAF domain-containing SpoIIE family protein phosphatase</fullName>
        <ecNumber evidence="5">3.1.3.16</ecNumber>
    </submittedName>
</protein>
<accession>A0ABW4F2M2</accession>
<dbReference type="InterPro" id="IPR001932">
    <property type="entry name" value="PPM-type_phosphatase-like_dom"/>
</dbReference>
<dbReference type="Pfam" id="PF01590">
    <property type="entry name" value="GAF"/>
    <property type="match status" value="1"/>
</dbReference>
<evidence type="ECO:0000259" key="4">
    <source>
        <dbReference type="SMART" id="SM00331"/>
    </source>
</evidence>
<feature type="region of interest" description="Disordered" evidence="2">
    <location>
        <begin position="1"/>
        <end position="37"/>
    </location>
</feature>
<evidence type="ECO:0000259" key="3">
    <source>
        <dbReference type="SMART" id="SM00065"/>
    </source>
</evidence>
<dbReference type="Proteomes" id="UP001597114">
    <property type="component" value="Unassembled WGS sequence"/>
</dbReference>
<dbReference type="InterPro" id="IPR003018">
    <property type="entry name" value="GAF"/>
</dbReference>
<evidence type="ECO:0000256" key="2">
    <source>
        <dbReference type="SAM" id="MobiDB-lite"/>
    </source>
</evidence>
<dbReference type="EMBL" id="JBHUCO010000033">
    <property type="protein sequence ID" value="MFD1521358.1"/>
    <property type="molecule type" value="Genomic_DNA"/>
</dbReference>
<dbReference type="InterPro" id="IPR029016">
    <property type="entry name" value="GAF-like_dom_sf"/>
</dbReference>
<dbReference type="Gene3D" id="3.30.450.40">
    <property type="match status" value="2"/>
</dbReference>
<gene>
    <name evidence="5" type="ORF">ACFSJD_27920</name>
</gene>
<dbReference type="SUPFAM" id="SSF55781">
    <property type="entry name" value="GAF domain-like"/>
    <property type="match status" value="2"/>
</dbReference>
<comment type="caution">
    <text evidence="5">The sequence shown here is derived from an EMBL/GenBank/DDBJ whole genome shotgun (WGS) entry which is preliminary data.</text>
</comment>
<dbReference type="PANTHER" id="PTHR43156:SF2">
    <property type="entry name" value="STAGE II SPORULATION PROTEIN E"/>
    <property type="match status" value="1"/>
</dbReference>
<evidence type="ECO:0000256" key="1">
    <source>
        <dbReference type="ARBA" id="ARBA00022801"/>
    </source>
</evidence>
<dbReference type="RefSeq" id="WP_344730222.1">
    <property type="nucleotide sequence ID" value="NZ_BAAAUS010000065.1"/>
</dbReference>
<keyword evidence="6" id="KW-1185">Reference proteome</keyword>
<feature type="domain" description="GAF" evidence="3">
    <location>
        <begin position="198"/>
        <end position="361"/>
    </location>
</feature>
<dbReference type="GO" id="GO:0004722">
    <property type="term" value="F:protein serine/threonine phosphatase activity"/>
    <property type="evidence" value="ECO:0007669"/>
    <property type="project" value="UniProtKB-EC"/>
</dbReference>
<dbReference type="InterPro" id="IPR036457">
    <property type="entry name" value="PPM-type-like_dom_sf"/>
</dbReference>
<feature type="domain" description="PPM-type phosphatase" evidence="4">
    <location>
        <begin position="378"/>
        <end position="603"/>
    </location>
</feature>
<name>A0ABW4F2M2_9PSEU</name>
<dbReference type="Gene3D" id="3.60.40.10">
    <property type="entry name" value="PPM-type phosphatase domain"/>
    <property type="match status" value="1"/>
</dbReference>
<dbReference type="SMART" id="SM00065">
    <property type="entry name" value="GAF"/>
    <property type="match status" value="2"/>
</dbReference>
<reference evidence="6" key="1">
    <citation type="journal article" date="2019" name="Int. J. Syst. Evol. Microbiol.">
        <title>The Global Catalogue of Microorganisms (GCM) 10K type strain sequencing project: providing services to taxonomists for standard genome sequencing and annotation.</title>
        <authorList>
            <consortium name="The Broad Institute Genomics Platform"/>
            <consortium name="The Broad Institute Genome Sequencing Center for Infectious Disease"/>
            <person name="Wu L."/>
            <person name="Ma J."/>
        </authorList>
    </citation>
    <scope>NUCLEOTIDE SEQUENCE [LARGE SCALE GENOMIC DNA]</scope>
    <source>
        <strain evidence="6">CCM 7043</strain>
    </source>
</reference>
<feature type="compositionally biased region" description="Acidic residues" evidence="2">
    <location>
        <begin position="1"/>
        <end position="10"/>
    </location>
</feature>
<dbReference type="Pfam" id="PF07228">
    <property type="entry name" value="SpoIIE"/>
    <property type="match status" value="1"/>
</dbReference>